<keyword evidence="4 8" id="KW-0297">G-protein coupled receptor</keyword>
<dbReference type="PANTHER" id="PTHR24243:SF208">
    <property type="entry name" value="PYROKININ-1 RECEPTOR"/>
    <property type="match status" value="1"/>
</dbReference>
<dbReference type="RefSeq" id="XP_029643035.1">
    <property type="nucleotide sequence ID" value="XM_029787175.2"/>
</dbReference>
<dbReference type="PROSITE" id="PS50262">
    <property type="entry name" value="G_PROTEIN_RECEP_F1_2"/>
    <property type="match status" value="1"/>
</dbReference>
<dbReference type="Gene3D" id="1.20.1070.10">
    <property type="entry name" value="Rhodopsin 7-helix transmembrane proteins"/>
    <property type="match status" value="1"/>
</dbReference>
<feature type="transmembrane region" description="Helical" evidence="9">
    <location>
        <begin position="67"/>
        <end position="90"/>
    </location>
</feature>
<dbReference type="SUPFAM" id="SSF81321">
    <property type="entry name" value="Family A G protein-coupled receptor-like"/>
    <property type="match status" value="1"/>
</dbReference>
<evidence type="ECO:0000256" key="7">
    <source>
        <dbReference type="ARBA" id="ARBA00023224"/>
    </source>
</evidence>
<protein>
    <submittedName>
        <fullName evidence="12">Kappa-type opioid receptor-like</fullName>
    </submittedName>
</protein>
<evidence type="ECO:0000256" key="5">
    <source>
        <dbReference type="ARBA" id="ARBA00023136"/>
    </source>
</evidence>
<evidence type="ECO:0000256" key="1">
    <source>
        <dbReference type="ARBA" id="ARBA00004141"/>
    </source>
</evidence>
<comment type="similarity">
    <text evidence="8">Belongs to the G-protein coupled receptor 1 family.</text>
</comment>
<evidence type="ECO:0000256" key="9">
    <source>
        <dbReference type="SAM" id="Phobius"/>
    </source>
</evidence>
<dbReference type="KEGG" id="osn:115217470"/>
<dbReference type="Proteomes" id="UP000515154">
    <property type="component" value="Linkage group LG11"/>
</dbReference>
<reference evidence="12" key="1">
    <citation type="submission" date="2025-08" db="UniProtKB">
        <authorList>
            <consortium name="RefSeq"/>
        </authorList>
    </citation>
    <scope>IDENTIFICATION</scope>
</reference>
<comment type="subcellular location">
    <subcellularLocation>
        <location evidence="1">Membrane</location>
        <topology evidence="1">Multi-pass membrane protein</topology>
    </subcellularLocation>
</comment>
<keyword evidence="5 9" id="KW-0472">Membrane</keyword>
<feature type="transmembrane region" description="Helical" evidence="9">
    <location>
        <begin position="201"/>
        <end position="222"/>
    </location>
</feature>
<dbReference type="InterPro" id="IPR017452">
    <property type="entry name" value="GPCR_Rhodpsn_7TM"/>
</dbReference>
<evidence type="ECO:0000256" key="3">
    <source>
        <dbReference type="ARBA" id="ARBA00022989"/>
    </source>
</evidence>
<dbReference type="Pfam" id="PF00001">
    <property type="entry name" value="7tm_1"/>
    <property type="match status" value="1"/>
</dbReference>
<evidence type="ECO:0000259" key="10">
    <source>
        <dbReference type="PROSITE" id="PS50262"/>
    </source>
</evidence>
<keyword evidence="3 9" id="KW-1133">Transmembrane helix</keyword>
<keyword evidence="11" id="KW-1185">Reference proteome</keyword>
<feature type="transmembrane region" description="Helical" evidence="9">
    <location>
        <begin position="33"/>
        <end position="55"/>
    </location>
</feature>
<feature type="transmembrane region" description="Helical" evidence="9">
    <location>
        <begin position="148"/>
        <end position="168"/>
    </location>
</feature>
<evidence type="ECO:0000313" key="12">
    <source>
        <dbReference type="RefSeq" id="XP_029643035.1"/>
    </source>
</evidence>
<gene>
    <name evidence="12" type="primary">LOC115217470</name>
</gene>
<sequence>MLFTDSMQNGTTNGTEYSVTIEELNRQQVLIRIPSTILVILTMTIGFVGNILTVYVYGFRLKLSPTYLFVVMLACVDLILCAIVSPGRIVQNVYPMMSTWDALCKNHMCLSVFTGLCNCGFLVSISIDRYRKVCQPLKSQLSLKVAKIITACILIFSAIQGSIALLYYGSIKKSTDYPDIYSYSCSAKKSEKPNYYQLGFFAFYLLLTLFAFVELSVVYTIILRKMKVKEKQIIVSQQNRKNVTSALYPDETQQRWSNIPKNTDPNVPAEVVELSVAETSSGVSSDDTSNVSAKNTKNTAPIAIKLRETDNERRAREQTKRIQRITVTMMMITLVFIITYIPCVIAMMVNAVLKSEDTMSVTTAIFYWLARHTFYLNSSLNPIIYSCRNKNFVDEVKKLFGLKQK</sequence>
<organism evidence="11 12">
    <name type="scientific">Octopus sinensis</name>
    <name type="common">East Asian common octopus</name>
    <dbReference type="NCBI Taxonomy" id="2607531"/>
    <lineage>
        <taxon>Eukaryota</taxon>
        <taxon>Metazoa</taxon>
        <taxon>Spiralia</taxon>
        <taxon>Lophotrochozoa</taxon>
        <taxon>Mollusca</taxon>
        <taxon>Cephalopoda</taxon>
        <taxon>Coleoidea</taxon>
        <taxon>Octopodiformes</taxon>
        <taxon>Octopoda</taxon>
        <taxon>Incirrata</taxon>
        <taxon>Octopodidae</taxon>
        <taxon>Octopus</taxon>
    </lineage>
</organism>
<dbReference type="AlphaFoldDB" id="A0A6P7SXZ2"/>
<evidence type="ECO:0000256" key="6">
    <source>
        <dbReference type="ARBA" id="ARBA00023170"/>
    </source>
</evidence>
<keyword evidence="7 8" id="KW-0807">Transducer</keyword>
<accession>A0A6P7SXZ2</accession>
<dbReference type="PROSITE" id="PS00237">
    <property type="entry name" value="G_PROTEIN_RECEP_F1_1"/>
    <property type="match status" value="1"/>
</dbReference>
<evidence type="ECO:0000256" key="8">
    <source>
        <dbReference type="RuleBase" id="RU000688"/>
    </source>
</evidence>
<name>A0A6P7SXZ2_9MOLL</name>
<dbReference type="PANTHER" id="PTHR24243">
    <property type="entry name" value="G-PROTEIN COUPLED RECEPTOR"/>
    <property type="match status" value="1"/>
</dbReference>
<dbReference type="CDD" id="cd00637">
    <property type="entry name" value="7tm_classA_rhodopsin-like"/>
    <property type="match status" value="1"/>
</dbReference>
<feature type="domain" description="G-protein coupled receptors family 1 profile" evidence="10">
    <location>
        <begin position="49"/>
        <end position="385"/>
    </location>
</feature>
<feature type="transmembrane region" description="Helical" evidence="9">
    <location>
        <begin position="110"/>
        <end position="127"/>
    </location>
</feature>
<dbReference type="InterPro" id="IPR000276">
    <property type="entry name" value="GPCR_Rhodpsn"/>
</dbReference>
<feature type="transmembrane region" description="Helical" evidence="9">
    <location>
        <begin position="325"/>
        <end position="349"/>
    </location>
</feature>
<proteinExistence type="inferred from homology"/>
<keyword evidence="2 8" id="KW-0812">Transmembrane</keyword>
<evidence type="ECO:0000256" key="4">
    <source>
        <dbReference type="ARBA" id="ARBA00023040"/>
    </source>
</evidence>
<evidence type="ECO:0000256" key="2">
    <source>
        <dbReference type="ARBA" id="ARBA00022692"/>
    </source>
</evidence>
<evidence type="ECO:0000313" key="11">
    <source>
        <dbReference type="Proteomes" id="UP000515154"/>
    </source>
</evidence>
<dbReference type="GO" id="GO:0016020">
    <property type="term" value="C:membrane"/>
    <property type="evidence" value="ECO:0007669"/>
    <property type="project" value="UniProtKB-SubCell"/>
</dbReference>
<dbReference type="PRINTS" id="PR00237">
    <property type="entry name" value="GPCRRHODOPSN"/>
</dbReference>
<dbReference type="GO" id="GO:0004930">
    <property type="term" value="F:G protein-coupled receptor activity"/>
    <property type="evidence" value="ECO:0007669"/>
    <property type="project" value="UniProtKB-KW"/>
</dbReference>
<keyword evidence="6 8" id="KW-0675">Receptor</keyword>